<feature type="compositionally biased region" description="Basic and acidic residues" evidence="1">
    <location>
        <begin position="58"/>
        <end position="71"/>
    </location>
</feature>
<feature type="compositionally biased region" description="Basic residues" evidence="1">
    <location>
        <begin position="249"/>
        <end position="258"/>
    </location>
</feature>
<feature type="compositionally biased region" description="Basic residues" evidence="1">
    <location>
        <begin position="105"/>
        <end position="117"/>
    </location>
</feature>
<reference evidence="3" key="1">
    <citation type="submission" date="2025-08" db="UniProtKB">
        <authorList>
            <consortium name="RefSeq"/>
        </authorList>
    </citation>
    <scope>IDENTIFICATION</scope>
    <source>
        <tissue evidence="3">Cell line</tissue>
    </source>
</reference>
<proteinExistence type="predicted"/>
<feature type="region of interest" description="Disordered" evidence="1">
    <location>
        <begin position="152"/>
        <end position="314"/>
    </location>
</feature>
<protein>
    <submittedName>
        <fullName evidence="3">DNA-3-methyladenine glycosylase isoform X1</fullName>
    </submittedName>
</protein>
<evidence type="ECO:0000313" key="2">
    <source>
        <dbReference type="Proteomes" id="UP001652641"/>
    </source>
</evidence>
<evidence type="ECO:0000313" key="3">
    <source>
        <dbReference type="RefSeq" id="XP_072610416.1"/>
    </source>
</evidence>
<feature type="compositionally biased region" description="Basic residues" evidence="1">
    <location>
        <begin position="265"/>
        <end position="276"/>
    </location>
</feature>
<feature type="compositionally biased region" description="Low complexity" evidence="1">
    <location>
        <begin position="218"/>
        <end position="230"/>
    </location>
</feature>
<name>A0ABM5A6K1_VULVU</name>
<evidence type="ECO:0000256" key="1">
    <source>
        <dbReference type="SAM" id="MobiDB-lite"/>
    </source>
</evidence>
<feature type="compositionally biased region" description="Basic and acidic residues" evidence="1">
    <location>
        <begin position="36"/>
        <end position="49"/>
    </location>
</feature>
<gene>
    <name evidence="3" type="primary">MPG</name>
</gene>
<dbReference type="GeneID" id="112909135"/>
<feature type="compositionally biased region" description="Pro residues" evidence="1">
    <location>
        <begin position="179"/>
        <end position="194"/>
    </location>
</feature>
<accession>A0ABM5A6K1</accession>
<dbReference type="RefSeq" id="XP_072610416.1">
    <property type="nucleotide sequence ID" value="XM_072754315.1"/>
</dbReference>
<keyword evidence="2" id="KW-1185">Reference proteome</keyword>
<dbReference type="Proteomes" id="UP001652641">
    <property type="component" value="Chromosome 3"/>
</dbReference>
<organism evidence="2 3">
    <name type="scientific">Vulpes vulpes</name>
    <name type="common">Red fox</name>
    <dbReference type="NCBI Taxonomy" id="9627"/>
    <lineage>
        <taxon>Eukaryota</taxon>
        <taxon>Metazoa</taxon>
        <taxon>Chordata</taxon>
        <taxon>Craniata</taxon>
        <taxon>Vertebrata</taxon>
        <taxon>Euteleostomi</taxon>
        <taxon>Mammalia</taxon>
        <taxon>Eutheria</taxon>
        <taxon>Laurasiatheria</taxon>
        <taxon>Carnivora</taxon>
        <taxon>Caniformia</taxon>
        <taxon>Canidae</taxon>
        <taxon>Vulpes</taxon>
    </lineage>
</organism>
<sequence>MCQLRNGSKSLYKWHPACPKHHREEGAQLGPASPLEKGRGTGHEGRKQDSLFGQGGCRGEKERRGGSRREASPAGWDGCSGPSPEARKPPESHTPPAAGRLRPSLPRKSRRGPRGRRAAGPGPGRETRGAGATAGACRGECAGRGAALTVLAREPRGSGGLGRAGPSPAASSPLTPRSSGPPPSARAPPPPHAPPGHRGAPPGTGQSSARAPAPPRPAAATPQPRGLRPGRAPPPGWSPARSPQPAFRPPRRRRRHFRGALGRAVRIRTPRTRTLRTRTPSPRSPPEARDDGARRGPAFLQDGPKKAASVGRRP</sequence>
<feature type="region of interest" description="Disordered" evidence="1">
    <location>
        <begin position="22"/>
        <end position="137"/>
    </location>
</feature>